<evidence type="ECO:0000256" key="3">
    <source>
        <dbReference type="ARBA" id="ARBA00023125"/>
    </source>
</evidence>
<feature type="domain" description="HTH myb-type" evidence="11">
    <location>
        <begin position="105"/>
        <end position="154"/>
    </location>
</feature>
<evidence type="ECO:0000313" key="13">
    <source>
        <dbReference type="Proteomes" id="UP001341840"/>
    </source>
</evidence>
<dbReference type="PROSITE" id="PS51293">
    <property type="entry name" value="SANT"/>
    <property type="match status" value="1"/>
</dbReference>
<dbReference type="InterPro" id="IPR017884">
    <property type="entry name" value="SANT_dom"/>
</dbReference>
<name>A0ABU6X9E2_9FABA</name>
<dbReference type="Proteomes" id="UP001341840">
    <property type="component" value="Unassembled WGS sequence"/>
</dbReference>
<keyword evidence="6" id="KW-0479">Metal-binding</keyword>
<organism evidence="12 13">
    <name type="scientific">Stylosanthes scabra</name>
    <dbReference type="NCBI Taxonomy" id="79078"/>
    <lineage>
        <taxon>Eukaryota</taxon>
        <taxon>Viridiplantae</taxon>
        <taxon>Streptophyta</taxon>
        <taxon>Embryophyta</taxon>
        <taxon>Tracheophyta</taxon>
        <taxon>Spermatophyta</taxon>
        <taxon>Magnoliopsida</taxon>
        <taxon>eudicotyledons</taxon>
        <taxon>Gunneridae</taxon>
        <taxon>Pentapetalae</taxon>
        <taxon>rosids</taxon>
        <taxon>fabids</taxon>
        <taxon>Fabales</taxon>
        <taxon>Fabaceae</taxon>
        <taxon>Papilionoideae</taxon>
        <taxon>50 kb inversion clade</taxon>
        <taxon>dalbergioids sensu lato</taxon>
        <taxon>Dalbergieae</taxon>
        <taxon>Pterocarpus clade</taxon>
        <taxon>Stylosanthes</taxon>
    </lineage>
</organism>
<dbReference type="NCBIfam" id="TIGR01557">
    <property type="entry name" value="myb_SHAQKYF"/>
    <property type="match status" value="1"/>
</dbReference>
<keyword evidence="13" id="KW-1185">Reference proteome</keyword>
<keyword evidence="6" id="KW-0862">Zinc</keyword>
<accession>A0ABU6X9E2</accession>
<dbReference type="InterPro" id="IPR006447">
    <property type="entry name" value="Myb_dom_plants"/>
</dbReference>
<dbReference type="InterPro" id="IPR017930">
    <property type="entry name" value="Myb_dom"/>
</dbReference>
<dbReference type="PROSITE" id="PS50158">
    <property type="entry name" value="ZF_CCHC"/>
    <property type="match status" value="1"/>
</dbReference>
<dbReference type="InterPro" id="IPR009057">
    <property type="entry name" value="Homeodomain-like_sf"/>
</dbReference>
<comment type="caution">
    <text evidence="12">The sequence shown here is derived from an EMBL/GenBank/DDBJ whole genome shotgun (WGS) entry which is preliminary data.</text>
</comment>
<evidence type="ECO:0000256" key="7">
    <source>
        <dbReference type="SAM" id="MobiDB-lite"/>
    </source>
</evidence>
<sequence length="269" mass="29820">MAMMMNNRRCSGCSKTGHNSRTCPYYSSTSRTTVNTVKLFGVRLPTMTVGSGSSAASLSCSVATPNHHSSPSSFDGYVSDNNEPSNPAPKINRHHLPPPINKGIPWNEEEHRLFLLGLEKLGKGDWRGISRNFVQSRTPTQVASHAQKYFLRQQQRQSNAPRRKRRSSLFDMFPNMASNSASLLKEEQVSVPSLYLSLNSEFEQTEATSEENVEELNETIMGSSGGTPVSPLPGLFRPPYPTLPFSLWPSSAKYSFGEDTLILEGRPLH</sequence>
<dbReference type="PROSITE" id="PS51294">
    <property type="entry name" value="HTH_MYB"/>
    <property type="match status" value="1"/>
</dbReference>
<dbReference type="Pfam" id="PF00249">
    <property type="entry name" value="Myb_DNA-binding"/>
    <property type="match status" value="1"/>
</dbReference>
<evidence type="ECO:0000313" key="12">
    <source>
        <dbReference type="EMBL" id="MED6193588.1"/>
    </source>
</evidence>
<dbReference type="PROSITE" id="PS50090">
    <property type="entry name" value="MYB_LIKE"/>
    <property type="match status" value="1"/>
</dbReference>
<dbReference type="EMBL" id="JASCZI010211516">
    <property type="protein sequence ID" value="MED6193588.1"/>
    <property type="molecule type" value="Genomic_DNA"/>
</dbReference>
<gene>
    <name evidence="12" type="ORF">PIB30_020896</name>
</gene>
<keyword evidence="6" id="KW-0863">Zinc-finger</keyword>
<evidence type="ECO:0000256" key="2">
    <source>
        <dbReference type="ARBA" id="ARBA00023015"/>
    </source>
</evidence>
<dbReference type="InterPro" id="IPR001878">
    <property type="entry name" value="Znf_CCHC"/>
</dbReference>
<feature type="domain" description="Myb-like" evidence="8">
    <location>
        <begin position="105"/>
        <end position="150"/>
    </location>
</feature>
<dbReference type="Gene3D" id="1.10.10.60">
    <property type="entry name" value="Homeodomain-like"/>
    <property type="match status" value="1"/>
</dbReference>
<keyword evidence="2" id="KW-0805">Transcription regulation</keyword>
<dbReference type="PANTHER" id="PTHR44191:SF4">
    <property type="entry name" value="OS01G0187900 PROTEIN"/>
    <property type="match status" value="1"/>
</dbReference>
<proteinExistence type="predicted"/>
<dbReference type="SUPFAM" id="SSF46689">
    <property type="entry name" value="Homeodomain-like"/>
    <property type="match status" value="1"/>
</dbReference>
<reference evidence="12 13" key="1">
    <citation type="journal article" date="2023" name="Plants (Basel)">
        <title>Bridging the Gap: Combining Genomics and Transcriptomics Approaches to Understand Stylosanthes scabra, an Orphan Legume from the Brazilian Caatinga.</title>
        <authorList>
            <person name="Ferreira-Neto J.R.C."/>
            <person name="da Silva M.D."/>
            <person name="Binneck E."/>
            <person name="de Melo N.F."/>
            <person name="da Silva R.H."/>
            <person name="de Melo A.L.T.M."/>
            <person name="Pandolfi V."/>
            <person name="Bustamante F.O."/>
            <person name="Brasileiro-Vidal A.C."/>
            <person name="Benko-Iseppon A.M."/>
        </authorList>
    </citation>
    <scope>NUCLEOTIDE SEQUENCE [LARGE SCALE GENOMIC DNA]</scope>
    <source>
        <tissue evidence="12">Leaves</tissue>
    </source>
</reference>
<dbReference type="InterPro" id="IPR001005">
    <property type="entry name" value="SANT/Myb"/>
</dbReference>
<evidence type="ECO:0000259" key="8">
    <source>
        <dbReference type="PROSITE" id="PS50090"/>
    </source>
</evidence>
<evidence type="ECO:0000259" key="9">
    <source>
        <dbReference type="PROSITE" id="PS50158"/>
    </source>
</evidence>
<protein>
    <submittedName>
        <fullName evidence="12">Uncharacterized protein</fullName>
    </submittedName>
</protein>
<feature type="region of interest" description="Disordered" evidence="7">
    <location>
        <begin position="69"/>
        <end position="98"/>
    </location>
</feature>
<evidence type="ECO:0000259" key="11">
    <source>
        <dbReference type="PROSITE" id="PS51294"/>
    </source>
</evidence>
<dbReference type="InterPro" id="IPR036875">
    <property type="entry name" value="Znf_CCHC_sf"/>
</dbReference>
<keyword evidence="3" id="KW-0238">DNA-binding</keyword>
<dbReference type="InterPro" id="IPR052245">
    <property type="entry name" value="Plant_Stress_Dev_TF"/>
</dbReference>
<comment type="subcellular location">
    <subcellularLocation>
        <location evidence="1">Nucleus</location>
    </subcellularLocation>
</comment>
<keyword evidence="5" id="KW-0539">Nucleus</keyword>
<dbReference type="PANTHER" id="PTHR44191">
    <property type="entry name" value="TRANSCRIPTION FACTOR KUA1"/>
    <property type="match status" value="1"/>
</dbReference>
<evidence type="ECO:0000256" key="4">
    <source>
        <dbReference type="ARBA" id="ARBA00023163"/>
    </source>
</evidence>
<feature type="domain" description="CCHC-type" evidence="9">
    <location>
        <begin position="8"/>
        <end position="24"/>
    </location>
</feature>
<feature type="domain" description="SANT" evidence="10">
    <location>
        <begin position="106"/>
        <end position="154"/>
    </location>
</feature>
<dbReference type="SMART" id="SM00717">
    <property type="entry name" value="SANT"/>
    <property type="match status" value="1"/>
</dbReference>
<dbReference type="CDD" id="cd00167">
    <property type="entry name" value="SANT"/>
    <property type="match status" value="1"/>
</dbReference>
<evidence type="ECO:0000256" key="1">
    <source>
        <dbReference type="ARBA" id="ARBA00004123"/>
    </source>
</evidence>
<evidence type="ECO:0000259" key="10">
    <source>
        <dbReference type="PROSITE" id="PS51293"/>
    </source>
</evidence>
<keyword evidence="4" id="KW-0804">Transcription</keyword>
<feature type="compositionally biased region" description="Polar residues" evidence="7">
    <location>
        <begin position="69"/>
        <end position="85"/>
    </location>
</feature>
<evidence type="ECO:0000256" key="5">
    <source>
        <dbReference type="ARBA" id="ARBA00023242"/>
    </source>
</evidence>
<evidence type="ECO:0000256" key="6">
    <source>
        <dbReference type="PROSITE-ProRule" id="PRU00047"/>
    </source>
</evidence>
<dbReference type="SUPFAM" id="SSF57756">
    <property type="entry name" value="Retrovirus zinc finger-like domains"/>
    <property type="match status" value="1"/>
</dbReference>